<comment type="similarity">
    <text evidence="4 5">Belongs to the NusG family.</text>
</comment>
<dbReference type="SUPFAM" id="SSF82679">
    <property type="entry name" value="N-utilization substance G protein NusG, N-terminal domain"/>
    <property type="match status" value="1"/>
</dbReference>
<dbReference type="InterPro" id="IPR014722">
    <property type="entry name" value="Rib_uL2_dom2"/>
</dbReference>
<dbReference type="InterPro" id="IPR005824">
    <property type="entry name" value="KOW"/>
</dbReference>
<proteinExistence type="inferred from homology"/>
<feature type="domain" description="NusG-like N-terminal" evidence="6">
    <location>
        <begin position="16"/>
        <end position="127"/>
    </location>
</feature>
<dbReference type="PANTHER" id="PTHR30265">
    <property type="entry name" value="RHO-INTERACTING TRANSCRIPTION TERMINATION FACTOR NUSG"/>
    <property type="match status" value="1"/>
</dbReference>
<keyword evidence="3 4" id="KW-0804">Transcription</keyword>
<dbReference type="InterPro" id="IPR043425">
    <property type="entry name" value="NusG-like"/>
</dbReference>
<keyword evidence="1 4" id="KW-0889">Transcription antitermination</keyword>
<dbReference type="SUPFAM" id="SSF50104">
    <property type="entry name" value="Translation proteins SH3-like domain"/>
    <property type="match status" value="1"/>
</dbReference>
<evidence type="ECO:0000256" key="3">
    <source>
        <dbReference type="ARBA" id="ARBA00023163"/>
    </source>
</evidence>
<feature type="domain" description="KOW" evidence="7">
    <location>
        <begin position="139"/>
        <end position="166"/>
    </location>
</feature>
<organism evidence="8 9">
    <name type="scientific">Candidatus Vampirococcus lugosii</name>
    <dbReference type="NCBI Taxonomy" id="2789015"/>
    <lineage>
        <taxon>Bacteria</taxon>
        <taxon>Candidatus Absconditibacteriota</taxon>
        <taxon>Vampirococcus</taxon>
    </lineage>
</organism>
<evidence type="ECO:0000256" key="5">
    <source>
        <dbReference type="RuleBase" id="RU000538"/>
    </source>
</evidence>
<name>A0ABS5QKR0_9BACT</name>
<protein>
    <recommendedName>
        <fullName evidence="4 5">Transcription termination/antitermination protein NusG</fullName>
    </recommendedName>
</protein>
<dbReference type="InterPro" id="IPR008991">
    <property type="entry name" value="Translation_prot_SH3-like_sf"/>
</dbReference>
<comment type="function">
    <text evidence="4 5">Participates in transcription elongation, termination and antitermination.</text>
</comment>
<dbReference type="Proteomes" id="UP000680365">
    <property type="component" value="Unassembled WGS sequence"/>
</dbReference>
<dbReference type="EMBL" id="JAEDAM010000014">
    <property type="protein sequence ID" value="MBS8121758.1"/>
    <property type="molecule type" value="Genomic_DNA"/>
</dbReference>
<dbReference type="SMART" id="SM00738">
    <property type="entry name" value="NGN"/>
    <property type="match status" value="1"/>
</dbReference>
<dbReference type="InterPro" id="IPR001062">
    <property type="entry name" value="Transcrpt_antiterm_NusG"/>
</dbReference>
<dbReference type="HAMAP" id="MF_00948">
    <property type="entry name" value="NusG"/>
    <property type="match status" value="1"/>
</dbReference>
<gene>
    <name evidence="4" type="primary">nusG</name>
    <name evidence="8" type="ORF">VAMP_23n114</name>
</gene>
<dbReference type="InterPro" id="IPR006645">
    <property type="entry name" value="NGN-like_dom"/>
</dbReference>
<keyword evidence="4 5" id="KW-0806">Transcription termination</keyword>
<dbReference type="CDD" id="cd09891">
    <property type="entry name" value="NGN_Bact_1"/>
    <property type="match status" value="1"/>
</dbReference>
<evidence type="ECO:0000313" key="9">
    <source>
        <dbReference type="Proteomes" id="UP000680365"/>
    </source>
</evidence>
<dbReference type="RefSeq" id="WP_213348603.1">
    <property type="nucleotide sequence ID" value="NZ_JAEDAM010000014.1"/>
</dbReference>
<dbReference type="InterPro" id="IPR036735">
    <property type="entry name" value="NGN_dom_sf"/>
</dbReference>
<evidence type="ECO:0000259" key="6">
    <source>
        <dbReference type="SMART" id="SM00738"/>
    </source>
</evidence>
<dbReference type="SMART" id="SM00739">
    <property type="entry name" value="KOW"/>
    <property type="match status" value="1"/>
</dbReference>
<evidence type="ECO:0000256" key="2">
    <source>
        <dbReference type="ARBA" id="ARBA00023015"/>
    </source>
</evidence>
<accession>A0ABS5QKR0</accession>
<sequence>MENTNVEIQKQIKDDSYRWYVLSVVSSQEQIVIENLVERVNKQGLQDDIVDFLVPVIPEINYKKTGSGKKTIVYKKLYPGYVFVKSKMDDKIWYVIRNTPGVRLIVGAETRPVPLTDKEYDDMMKYIKDKTDRVEQSSPFKKGDIIVIKDGEFADTQGIVKDIDNGKGVVYVNVEILGRVTPLMIPFEKIDRIN</sequence>
<dbReference type="Gene3D" id="2.30.30.30">
    <property type="match status" value="1"/>
</dbReference>
<keyword evidence="2 4" id="KW-0805">Transcription regulation</keyword>
<dbReference type="PRINTS" id="PR00338">
    <property type="entry name" value="NUSGTNSCPFCT"/>
</dbReference>
<comment type="caution">
    <text evidence="8">The sequence shown here is derived from an EMBL/GenBank/DDBJ whole genome shotgun (WGS) entry which is preliminary data.</text>
</comment>
<keyword evidence="9" id="KW-1185">Reference proteome</keyword>
<dbReference type="InterPro" id="IPR047050">
    <property type="entry name" value="NGN"/>
</dbReference>
<dbReference type="Gene3D" id="3.30.70.940">
    <property type="entry name" value="NusG, N-terminal domain"/>
    <property type="match status" value="1"/>
</dbReference>
<reference evidence="8 9" key="1">
    <citation type="journal article" date="2021" name="Nat. Commun.">
        <title>Reductive evolution and unique predatory mode in the CPR bacterium Vampirococcus lugosii.</title>
        <authorList>
            <person name="Moreira D."/>
            <person name="Zivanovic Y."/>
            <person name="Lopez-Archilla A.I."/>
            <person name="Iniesto M."/>
            <person name="Lopez-Garcia P."/>
        </authorList>
    </citation>
    <scope>NUCLEOTIDE SEQUENCE [LARGE SCALE GENOMIC DNA]</scope>
    <source>
        <strain evidence="8">Chiprana</strain>
    </source>
</reference>
<dbReference type="Pfam" id="PF02357">
    <property type="entry name" value="NusG"/>
    <property type="match status" value="1"/>
</dbReference>
<evidence type="ECO:0000256" key="1">
    <source>
        <dbReference type="ARBA" id="ARBA00022814"/>
    </source>
</evidence>
<evidence type="ECO:0000256" key="4">
    <source>
        <dbReference type="HAMAP-Rule" id="MF_00948"/>
    </source>
</evidence>
<dbReference type="PANTHER" id="PTHR30265:SF4">
    <property type="entry name" value="KOW MOTIF FAMILY PROTEIN, EXPRESSED"/>
    <property type="match status" value="1"/>
</dbReference>
<evidence type="ECO:0000313" key="8">
    <source>
        <dbReference type="EMBL" id="MBS8121758.1"/>
    </source>
</evidence>
<evidence type="ECO:0000259" key="7">
    <source>
        <dbReference type="SMART" id="SM00739"/>
    </source>
</evidence>